<organism evidence="2 3">
    <name type="scientific">Ambispora gerdemannii</name>
    <dbReference type="NCBI Taxonomy" id="144530"/>
    <lineage>
        <taxon>Eukaryota</taxon>
        <taxon>Fungi</taxon>
        <taxon>Fungi incertae sedis</taxon>
        <taxon>Mucoromycota</taxon>
        <taxon>Glomeromycotina</taxon>
        <taxon>Glomeromycetes</taxon>
        <taxon>Archaeosporales</taxon>
        <taxon>Ambisporaceae</taxon>
        <taxon>Ambispora</taxon>
    </lineage>
</organism>
<evidence type="ECO:0000313" key="3">
    <source>
        <dbReference type="Proteomes" id="UP000789831"/>
    </source>
</evidence>
<dbReference type="AlphaFoldDB" id="A0A9N9DD05"/>
<name>A0A9N9DD05_9GLOM</name>
<sequence>MSFHAYLRKVQIYSTSRGTRFLHLDQKLGYLYRWHEPNPDVPLDIKAVVAVIYEPPQEHQTDGLSLNLP</sequence>
<accession>A0A9N9DD05</accession>
<feature type="domain" description="Nuclear pore localisation protein NPL4 C-terminal" evidence="1">
    <location>
        <begin position="28"/>
        <end position="67"/>
    </location>
</feature>
<dbReference type="OrthoDB" id="10251089at2759"/>
<dbReference type="EMBL" id="CAJVPL010003534">
    <property type="protein sequence ID" value="CAG8634474.1"/>
    <property type="molecule type" value="Genomic_DNA"/>
</dbReference>
<gene>
    <name evidence="2" type="ORF">AGERDE_LOCUS10680</name>
</gene>
<dbReference type="Proteomes" id="UP000789831">
    <property type="component" value="Unassembled WGS sequence"/>
</dbReference>
<reference evidence="2" key="1">
    <citation type="submission" date="2021-06" db="EMBL/GenBank/DDBJ databases">
        <authorList>
            <person name="Kallberg Y."/>
            <person name="Tangrot J."/>
            <person name="Rosling A."/>
        </authorList>
    </citation>
    <scope>NUCLEOTIDE SEQUENCE</scope>
    <source>
        <strain evidence="2">MT106</strain>
    </source>
</reference>
<comment type="caution">
    <text evidence="2">The sequence shown here is derived from an EMBL/GenBank/DDBJ whole genome shotgun (WGS) entry which is preliminary data.</text>
</comment>
<proteinExistence type="predicted"/>
<keyword evidence="3" id="KW-1185">Reference proteome</keyword>
<dbReference type="InterPro" id="IPR007717">
    <property type="entry name" value="NPL4_C"/>
</dbReference>
<evidence type="ECO:0000259" key="1">
    <source>
        <dbReference type="Pfam" id="PF05021"/>
    </source>
</evidence>
<evidence type="ECO:0000313" key="2">
    <source>
        <dbReference type="EMBL" id="CAG8634474.1"/>
    </source>
</evidence>
<protein>
    <submittedName>
        <fullName evidence="2">2480_t:CDS:1</fullName>
    </submittedName>
</protein>
<dbReference type="Pfam" id="PF05021">
    <property type="entry name" value="NPL4"/>
    <property type="match status" value="1"/>
</dbReference>